<proteinExistence type="predicted"/>
<dbReference type="Pfam" id="PF03639">
    <property type="entry name" value="Glyco_hydro_81"/>
    <property type="match status" value="1"/>
</dbReference>
<dbReference type="EMBL" id="CAJNDS010000557">
    <property type="protein sequence ID" value="CAE7217855.1"/>
    <property type="molecule type" value="Genomic_DNA"/>
</dbReference>
<protein>
    <recommendedName>
        <fullName evidence="1">Glycosyl hydrolase family 81 N-terminal domain-containing protein</fullName>
    </recommendedName>
</protein>
<dbReference type="OrthoDB" id="441934at2759"/>
<reference evidence="2" key="1">
    <citation type="submission" date="2021-02" db="EMBL/GenBank/DDBJ databases">
        <authorList>
            <person name="Dougan E. K."/>
            <person name="Rhodes N."/>
            <person name="Thang M."/>
            <person name="Chan C."/>
        </authorList>
    </citation>
    <scope>NUCLEOTIDE SEQUENCE</scope>
</reference>
<dbReference type="AlphaFoldDB" id="A0A812K002"/>
<comment type="caution">
    <text evidence="2">The sequence shown here is derived from an EMBL/GenBank/DDBJ whole genome shotgun (WGS) entry which is preliminary data.</text>
</comment>
<keyword evidence="3" id="KW-1185">Reference proteome</keyword>
<dbReference type="InterPro" id="IPR040451">
    <property type="entry name" value="GH81_N"/>
</dbReference>
<evidence type="ECO:0000259" key="1">
    <source>
        <dbReference type="Pfam" id="PF03639"/>
    </source>
</evidence>
<evidence type="ECO:0000313" key="2">
    <source>
        <dbReference type="EMBL" id="CAE7217855.1"/>
    </source>
</evidence>
<accession>A0A812K002</accession>
<organism evidence="2 3">
    <name type="scientific">Symbiodinium natans</name>
    <dbReference type="NCBI Taxonomy" id="878477"/>
    <lineage>
        <taxon>Eukaryota</taxon>
        <taxon>Sar</taxon>
        <taxon>Alveolata</taxon>
        <taxon>Dinophyceae</taxon>
        <taxon>Suessiales</taxon>
        <taxon>Symbiodiniaceae</taxon>
        <taxon>Symbiodinium</taxon>
    </lineage>
</organism>
<feature type="domain" description="Glycosyl hydrolase family 81 N-terminal" evidence="1">
    <location>
        <begin position="262"/>
        <end position="428"/>
    </location>
</feature>
<dbReference type="Gene3D" id="2.70.98.30">
    <property type="entry name" value="Golgi alpha-mannosidase II, domain 4"/>
    <property type="match status" value="1"/>
</dbReference>
<dbReference type="Proteomes" id="UP000604046">
    <property type="component" value="Unassembled WGS sequence"/>
</dbReference>
<sequence length="451" mass="49214">MPLGAWAWEPTLRGPGRHGFDRPAATAFEAFHRHEFVAATAPATVRTLPRPLPALHEEMAPPPHEELPPQEMPKVRTIDEEDDLRFRQSKEDRQIARLGAAMDEKIEKLEDRFLTGDLQSLVVPLPSTPVVPAASKVHFLQGKPSTVSTSVANPDDELDALLHRVDGVERRLIRGPPSDRLEGIASALARAPRMGKAGTSKNRKGVFDVHEFHEHVGLATSKVHVMQPFMTSPGMEEFQHGLGVFLGYDSNEVLPGPIAESWDEACVTLAYRKGAGHNLKAVSFPTCRGSAFVTGEFRGVRPLVSSDLMLAEPKKLRVDGKLVDCTDFVQGKEIEFTLSTGDSWLVVFPPGMGWVCKAWPFKLLAAEQTPLQGAAIQVAMLSGKNPGCDVQRWASLVRAHAGAYPVASGVNFKVGDNADDGEVSFNWADYVRTVPGHGKKANLRAAAILIW</sequence>
<gene>
    <name evidence="2" type="ORF">SNAT2548_LOCUS7781</name>
</gene>
<evidence type="ECO:0000313" key="3">
    <source>
        <dbReference type="Proteomes" id="UP000604046"/>
    </source>
</evidence>
<name>A0A812K002_9DINO</name>